<evidence type="ECO:0000313" key="3">
    <source>
        <dbReference type="Proteomes" id="UP000190092"/>
    </source>
</evidence>
<proteinExistence type="predicted"/>
<name>A0A1T4R6H7_9HYPH</name>
<dbReference type="AlphaFoldDB" id="A0A1T4R6H7"/>
<organism evidence="2 3">
    <name type="scientific">Enhydrobacter aerosaccus</name>
    <dbReference type="NCBI Taxonomy" id="225324"/>
    <lineage>
        <taxon>Bacteria</taxon>
        <taxon>Pseudomonadati</taxon>
        <taxon>Pseudomonadota</taxon>
        <taxon>Alphaproteobacteria</taxon>
        <taxon>Hyphomicrobiales</taxon>
        <taxon>Enhydrobacter</taxon>
    </lineage>
</organism>
<dbReference type="EMBL" id="FUWJ01000004">
    <property type="protein sequence ID" value="SKA11503.1"/>
    <property type="molecule type" value="Genomic_DNA"/>
</dbReference>
<keyword evidence="3" id="KW-1185">Reference proteome</keyword>
<keyword evidence="1" id="KW-1133">Transmembrane helix</keyword>
<protein>
    <submittedName>
        <fullName evidence="2">Uncharacterized protein</fullName>
    </submittedName>
</protein>
<dbReference type="STRING" id="225324.SAMN02745126_03623"/>
<keyword evidence="1" id="KW-0472">Membrane</keyword>
<dbReference type="Proteomes" id="UP000190092">
    <property type="component" value="Unassembled WGS sequence"/>
</dbReference>
<evidence type="ECO:0000256" key="1">
    <source>
        <dbReference type="SAM" id="Phobius"/>
    </source>
</evidence>
<accession>A0A1T4R6H7</accession>
<sequence>MALAGVQVVGVLGFVGLLSAARVAPDIAPLLQMLAFLWFFVAGALWLALPSLLRRRRQMHLMASRPPQSSSRPSRRS</sequence>
<keyword evidence="1" id="KW-0812">Transmembrane</keyword>
<feature type="transmembrane region" description="Helical" evidence="1">
    <location>
        <begin position="30"/>
        <end position="49"/>
    </location>
</feature>
<evidence type="ECO:0000313" key="2">
    <source>
        <dbReference type="EMBL" id="SKA11503.1"/>
    </source>
</evidence>
<gene>
    <name evidence="2" type="ORF">SAMN02745126_03623</name>
</gene>
<reference evidence="3" key="1">
    <citation type="submission" date="2017-02" db="EMBL/GenBank/DDBJ databases">
        <authorList>
            <person name="Varghese N."/>
            <person name="Submissions S."/>
        </authorList>
    </citation>
    <scope>NUCLEOTIDE SEQUENCE [LARGE SCALE GENOMIC DNA]</scope>
    <source>
        <strain evidence="3">ATCC 27094</strain>
    </source>
</reference>